<dbReference type="Gene3D" id="2.60.40.2610">
    <property type="entry name" value="Outer membrane usher protein FimD, plug domain"/>
    <property type="match status" value="1"/>
</dbReference>
<dbReference type="Gene3D" id="2.60.40.3110">
    <property type="match status" value="1"/>
</dbReference>
<dbReference type="PANTHER" id="PTHR30451:SF20">
    <property type="entry name" value="FIMBRIAE USHER"/>
    <property type="match status" value="1"/>
</dbReference>
<dbReference type="PROSITE" id="PS01151">
    <property type="entry name" value="FIMBRIAL_USHER"/>
    <property type="match status" value="1"/>
</dbReference>
<dbReference type="PANTHER" id="PTHR30451">
    <property type="entry name" value="OUTER MEMBRANE USHER PROTEIN"/>
    <property type="match status" value="1"/>
</dbReference>
<feature type="domain" description="PapC-like C-terminal" evidence="10">
    <location>
        <begin position="773"/>
        <end position="834"/>
    </location>
</feature>
<dbReference type="InterPro" id="IPR018030">
    <property type="entry name" value="Fimbrial_membr_usher_CS"/>
</dbReference>
<evidence type="ECO:0000256" key="1">
    <source>
        <dbReference type="ARBA" id="ARBA00004571"/>
    </source>
</evidence>
<reference evidence="12 13" key="1">
    <citation type="submission" date="2019-03" db="EMBL/GenBank/DDBJ databases">
        <title>Genomic analyses of the natural microbiome of Caenorhabditis elegans.</title>
        <authorList>
            <person name="Samuel B."/>
        </authorList>
    </citation>
    <scope>NUCLEOTIDE SEQUENCE [LARGE SCALE GENOMIC DNA]</scope>
    <source>
        <strain evidence="12 13">JUb89</strain>
    </source>
</reference>
<organism evidence="12 13">
    <name type="scientific">Acinetobacter calcoaceticus</name>
    <dbReference type="NCBI Taxonomy" id="471"/>
    <lineage>
        <taxon>Bacteria</taxon>
        <taxon>Pseudomonadati</taxon>
        <taxon>Pseudomonadota</taxon>
        <taxon>Gammaproteobacteria</taxon>
        <taxon>Moraxellales</taxon>
        <taxon>Moraxellaceae</taxon>
        <taxon>Acinetobacter</taxon>
        <taxon>Acinetobacter calcoaceticus/baumannii complex</taxon>
    </lineage>
</organism>
<keyword evidence="13" id="KW-1185">Reference proteome</keyword>
<dbReference type="Pfam" id="PF13954">
    <property type="entry name" value="PapC_N"/>
    <property type="match status" value="1"/>
</dbReference>
<dbReference type="EMBL" id="SLVJ01000024">
    <property type="protein sequence ID" value="TCM62728.1"/>
    <property type="molecule type" value="Genomic_DNA"/>
</dbReference>
<dbReference type="InterPro" id="IPR043142">
    <property type="entry name" value="PapC-like_C_sf"/>
</dbReference>
<dbReference type="Pfam" id="PF13953">
    <property type="entry name" value="PapC_C"/>
    <property type="match status" value="1"/>
</dbReference>
<feature type="domain" description="PapC N-terminal" evidence="11">
    <location>
        <begin position="45"/>
        <end position="187"/>
    </location>
</feature>
<comment type="subcellular location">
    <subcellularLocation>
        <location evidence="1 9">Cell outer membrane</location>
        <topology evidence="1 9">Multi-pass membrane protein</topology>
    </subcellularLocation>
</comment>
<evidence type="ECO:0000313" key="12">
    <source>
        <dbReference type="EMBL" id="TCM62728.1"/>
    </source>
</evidence>
<evidence type="ECO:0000256" key="3">
    <source>
        <dbReference type="ARBA" id="ARBA00022448"/>
    </source>
</evidence>
<dbReference type="InterPro" id="IPR025885">
    <property type="entry name" value="PapC_N"/>
</dbReference>
<evidence type="ECO:0000256" key="8">
    <source>
        <dbReference type="ARBA" id="ARBA00023237"/>
    </source>
</evidence>
<dbReference type="InterPro" id="IPR000015">
    <property type="entry name" value="Fimb_usher"/>
</dbReference>
<evidence type="ECO:0000256" key="6">
    <source>
        <dbReference type="ARBA" id="ARBA00022729"/>
    </source>
</evidence>
<dbReference type="InterPro" id="IPR042186">
    <property type="entry name" value="FimD_plug_dom"/>
</dbReference>
<dbReference type="GO" id="GO:0015473">
    <property type="term" value="F:fimbrial usher porin activity"/>
    <property type="evidence" value="ECO:0007669"/>
    <property type="project" value="InterPro"/>
</dbReference>
<keyword evidence="3 9" id="KW-0813">Transport</keyword>
<evidence type="ECO:0000256" key="7">
    <source>
        <dbReference type="ARBA" id="ARBA00023136"/>
    </source>
</evidence>
<keyword evidence="4" id="KW-1134">Transmembrane beta strand</keyword>
<dbReference type="AlphaFoldDB" id="A0A4V2R003"/>
<proteinExistence type="inferred from homology"/>
<keyword evidence="7 9" id="KW-0472">Membrane</keyword>
<keyword evidence="5 9" id="KW-0812">Transmembrane</keyword>
<evidence type="ECO:0000313" key="13">
    <source>
        <dbReference type="Proteomes" id="UP000294963"/>
    </source>
</evidence>
<evidence type="ECO:0000256" key="5">
    <source>
        <dbReference type="ARBA" id="ARBA00022692"/>
    </source>
</evidence>
<evidence type="ECO:0000259" key="10">
    <source>
        <dbReference type="Pfam" id="PF13953"/>
    </source>
</evidence>
<dbReference type="Pfam" id="PF00577">
    <property type="entry name" value="Usher"/>
    <property type="match status" value="1"/>
</dbReference>
<evidence type="ECO:0000259" key="11">
    <source>
        <dbReference type="Pfam" id="PF13954"/>
    </source>
</evidence>
<comment type="caution">
    <text evidence="12">The sequence shown here is derived from an EMBL/GenBank/DDBJ whole genome shotgun (WGS) entry which is preliminary data.</text>
</comment>
<dbReference type="OrthoDB" id="6554712at2"/>
<dbReference type="Gene3D" id="2.60.40.2070">
    <property type="match status" value="1"/>
</dbReference>
<dbReference type="GO" id="GO:0009297">
    <property type="term" value="P:pilus assembly"/>
    <property type="evidence" value="ECO:0007669"/>
    <property type="project" value="InterPro"/>
</dbReference>
<keyword evidence="6" id="KW-0732">Signal</keyword>
<dbReference type="InterPro" id="IPR025949">
    <property type="entry name" value="PapC-like_C"/>
</dbReference>
<dbReference type="SUPFAM" id="SSF141729">
    <property type="entry name" value="FimD N-terminal domain-like"/>
    <property type="match status" value="1"/>
</dbReference>
<keyword evidence="8 9" id="KW-0998">Cell outer membrane</keyword>
<sequence length="851" mass="95863">MRLIHLAVSVHGRNIMMIVLSCYMGSSYAVEIKNLEEAQPLEADFNPLFLNGNARSMDTALFKYNNPILAGDYYPDIYVNSQWVGRNKIVFHMLNLDKSASACFEKMQLIEYGVNEAYLLADPQQNQSGGCITLNQWLNEASYTLDTETLRLDLSIPQIAMNKTAQDTVAAHYWDRGIDAGYFSYHAGAYKSLNLNERDQNQSNLFLNAQTGINLLGWQFRHQGQWNWRSGFANTDAQSSYQSISTYIQRAMPAYRGVLSIGDSYTAGDTFDAIPYRGIDFSSEDRMLPSSQLGYAPQIHGYAKSNAKVEIRLHNQLIYQTMVAAGPFEISDLYPVGLGGELEVKVIGSNNDIHIFYVPYHSMPRMLRPGLNRYSIMLGQYRDHLYREKYRQSNPWLTQLKYAQGLNNRLTLYSGLQLTENYTAMLLGTAWGSGIGAFSVDLSHAQTQFAGLASQSGQRYKLSYAQVLSYTSTHFNLAATRYSSEEYYSLRDAMHFSAQQNNPVNHVAIAQQRSEIQLSIHQSLAKGWGSFYATASRVDYWHQTSQKHNYQLGYSNQWGRLSYRLLVNKRYIPSATQGLQRDTEYLLNLSLALQSNDKRSAHINASLSEQYRSLSFNQTLTEQFDYQLALTQQNKANPSLAVQAKYKGQVTSLAAGYYVSDQFHQANMSLSGNVVVHQQGILFGSENAQTMALIYAPHAQGAQVNNSQGLYINKKGYAIVPFMTPYRFNDIQLDPKKMSLQVELEHTRQRVVPYAGAILKLDFATQTGYAIYIKAKQINGLALPFYADVYNAAGTLTATVGQGGLIYLRTPYAQGQLKVHLQEGTCLIDYDLTEQIKIDAEKVLMTTALCH</sequence>
<keyword evidence="9" id="KW-1029">Fimbrium biogenesis</keyword>
<protein>
    <submittedName>
        <fullName evidence="12">Outer membrane usher protein</fullName>
    </submittedName>
</protein>
<dbReference type="Proteomes" id="UP000294963">
    <property type="component" value="Unassembled WGS sequence"/>
</dbReference>
<evidence type="ECO:0000256" key="9">
    <source>
        <dbReference type="RuleBase" id="RU003884"/>
    </source>
</evidence>
<dbReference type="InterPro" id="IPR037224">
    <property type="entry name" value="PapC_N_sf"/>
</dbReference>
<dbReference type="Gene3D" id="3.10.20.410">
    <property type="match status" value="1"/>
</dbReference>
<accession>A0A4V2R003</accession>
<evidence type="ECO:0000256" key="4">
    <source>
        <dbReference type="ARBA" id="ARBA00022452"/>
    </source>
</evidence>
<comment type="similarity">
    <text evidence="2 9">Belongs to the fimbrial export usher family.</text>
</comment>
<gene>
    <name evidence="12" type="ORF">EC844_12446</name>
</gene>
<name>A0A4V2R003_ACICA</name>
<dbReference type="GO" id="GO:0009279">
    <property type="term" value="C:cell outer membrane"/>
    <property type="evidence" value="ECO:0007669"/>
    <property type="project" value="UniProtKB-SubCell"/>
</dbReference>
<evidence type="ECO:0000256" key="2">
    <source>
        <dbReference type="ARBA" id="ARBA00008064"/>
    </source>
</evidence>